<dbReference type="PANTHER" id="PTHR43248">
    <property type="entry name" value="2-SUCCINYL-6-HYDROXY-2,4-CYCLOHEXADIENE-1-CARBOXYLATE SYNTHASE"/>
    <property type="match status" value="1"/>
</dbReference>
<gene>
    <name evidence="6" type="ORF">Dda_1662</name>
</gene>
<dbReference type="PANTHER" id="PTHR43248:SF25">
    <property type="entry name" value="AB HYDROLASE-1 DOMAIN-CONTAINING PROTEIN-RELATED"/>
    <property type="match status" value="1"/>
</dbReference>
<dbReference type="AlphaFoldDB" id="A0AAD6J2B2"/>
<keyword evidence="2" id="KW-0378">Hydrolase</keyword>
<evidence type="ECO:0000256" key="2">
    <source>
        <dbReference type="ARBA" id="ARBA00022801"/>
    </source>
</evidence>
<accession>A0AAD6J2B2</accession>
<reference evidence="6" key="1">
    <citation type="submission" date="2023-01" db="EMBL/GenBank/DDBJ databases">
        <title>The chitinases involved in constricting ring structure development in the nematode-trapping fungus Drechslerella dactyloides.</title>
        <authorList>
            <person name="Wang R."/>
            <person name="Zhang L."/>
            <person name="Tang P."/>
            <person name="Li S."/>
            <person name="Liang L."/>
        </authorList>
    </citation>
    <scope>NUCLEOTIDE SEQUENCE</scope>
    <source>
        <strain evidence="6">YMF1.00031</strain>
    </source>
</reference>
<dbReference type="Gene3D" id="3.40.50.1820">
    <property type="entry name" value="alpha/beta hydrolase"/>
    <property type="match status" value="1"/>
</dbReference>
<evidence type="ECO:0000259" key="5">
    <source>
        <dbReference type="Pfam" id="PF08386"/>
    </source>
</evidence>
<evidence type="ECO:0000313" key="6">
    <source>
        <dbReference type="EMBL" id="KAJ6263103.1"/>
    </source>
</evidence>
<evidence type="ECO:0000256" key="3">
    <source>
        <dbReference type="SAM" id="MobiDB-lite"/>
    </source>
</evidence>
<dbReference type="SUPFAM" id="SSF53474">
    <property type="entry name" value="alpha/beta-Hydrolases"/>
    <property type="match status" value="1"/>
</dbReference>
<dbReference type="InterPro" id="IPR029058">
    <property type="entry name" value="AB_hydrolase_fold"/>
</dbReference>
<proteinExistence type="inferred from homology"/>
<keyword evidence="7" id="KW-1185">Reference proteome</keyword>
<name>A0AAD6J2B2_DREDA</name>
<evidence type="ECO:0000313" key="7">
    <source>
        <dbReference type="Proteomes" id="UP001221413"/>
    </source>
</evidence>
<organism evidence="6 7">
    <name type="scientific">Drechslerella dactyloides</name>
    <name type="common">Nematode-trapping fungus</name>
    <name type="synonym">Arthrobotrys dactyloides</name>
    <dbReference type="NCBI Taxonomy" id="74499"/>
    <lineage>
        <taxon>Eukaryota</taxon>
        <taxon>Fungi</taxon>
        <taxon>Dikarya</taxon>
        <taxon>Ascomycota</taxon>
        <taxon>Pezizomycotina</taxon>
        <taxon>Orbiliomycetes</taxon>
        <taxon>Orbiliales</taxon>
        <taxon>Orbiliaceae</taxon>
        <taxon>Drechslerella</taxon>
    </lineage>
</organism>
<comment type="similarity">
    <text evidence="1">Belongs to the peptidase S33 family.</text>
</comment>
<protein>
    <recommendedName>
        <fullName evidence="8">AB hydrolase-1 domain-containing protein</fullName>
    </recommendedName>
</protein>
<sequence>MNTEALAIKYECARLSVPLDYKNPNNGLRAIIPIIKAPADPNVPYKGSVITNPGGPGALGTEFIYNVDIATHIASHIVGPGWDIIGFDPRGIGYSIPYGSCELVPGTFEPDRQNATTTPPNTRTRRNKRRSSSSNIVSNDEVVYGVLIPDDPPSWKPTAYATADFGSSACVNYTGAYNQAGQHMNTVVVATDLLQIAKALAREKSQCEDTVLVNYFAISYGTVIGQYFATLYPNHVGRFYLDGVVDVPSLVAQDTPETVLKHTDKAWSQFFTACANAGPTRCSFYTGRNSHAIRSRFNALTLKLNATRYELAEDPRAAIVTPILAALKQVMLTSLYVTWQRWPLVSDFLVAVEPLLASNDPADWDVDALMSLYAQYVAAKDPPAGPVGEVPESYPQVVCTDAVDVRGVEVTPEEEQLFKQVSRIGGYNAVGLKLLCTAWQIRPSWEWYGPVGGKTKTPILFGTTMLDPVTPYENAEKARKLFKGAKMIYVDEVAVSIDPGGLERVPC</sequence>
<dbReference type="InterPro" id="IPR013595">
    <property type="entry name" value="Pept_S33_TAP-like_C"/>
</dbReference>
<dbReference type="Pfam" id="PF08386">
    <property type="entry name" value="Abhydrolase_4"/>
    <property type="match status" value="1"/>
</dbReference>
<dbReference type="Pfam" id="PF00561">
    <property type="entry name" value="Abhydrolase_1"/>
    <property type="match status" value="1"/>
</dbReference>
<comment type="caution">
    <text evidence="6">The sequence shown here is derived from an EMBL/GenBank/DDBJ whole genome shotgun (WGS) entry which is preliminary data.</text>
</comment>
<evidence type="ECO:0008006" key="8">
    <source>
        <dbReference type="Google" id="ProtNLM"/>
    </source>
</evidence>
<dbReference type="InterPro" id="IPR000073">
    <property type="entry name" value="AB_hydrolase_1"/>
</dbReference>
<feature type="domain" description="AB hydrolase-1" evidence="4">
    <location>
        <begin position="49"/>
        <end position="258"/>
    </location>
</feature>
<feature type="domain" description="Peptidase S33 tripeptidyl aminopeptidase-like C-terminal" evidence="5">
    <location>
        <begin position="434"/>
        <end position="491"/>
    </location>
</feature>
<feature type="region of interest" description="Disordered" evidence="3">
    <location>
        <begin position="107"/>
        <end position="134"/>
    </location>
</feature>
<dbReference type="InterPro" id="IPR051601">
    <property type="entry name" value="Serine_prot/Carboxylest_S33"/>
</dbReference>
<dbReference type="Proteomes" id="UP001221413">
    <property type="component" value="Unassembled WGS sequence"/>
</dbReference>
<dbReference type="GO" id="GO:0016787">
    <property type="term" value="F:hydrolase activity"/>
    <property type="evidence" value="ECO:0007669"/>
    <property type="project" value="UniProtKB-KW"/>
</dbReference>
<evidence type="ECO:0000256" key="1">
    <source>
        <dbReference type="ARBA" id="ARBA00010088"/>
    </source>
</evidence>
<evidence type="ECO:0000259" key="4">
    <source>
        <dbReference type="Pfam" id="PF00561"/>
    </source>
</evidence>
<dbReference type="EMBL" id="JAQGDS010000002">
    <property type="protein sequence ID" value="KAJ6263103.1"/>
    <property type="molecule type" value="Genomic_DNA"/>
</dbReference>